<dbReference type="GO" id="GO:0003676">
    <property type="term" value="F:nucleic acid binding"/>
    <property type="evidence" value="ECO:0007669"/>
    <property type="project" value="InterPro"/>
</dbReference>
<dbReference type="PANTHER" id="PTHR37984">
    <property type="entry name" value="PROTEIN CBG26694"/>
    <property type="match status" value="1"/>
</dbReference>
<evidence type="ECO:0000256" key="1">
    <source>
        <dbReference type="ARBA" id="ARBA00039658"/>
    </source>
</evidence>
<dbReference type="Gene3D" id="3.30.420.10">
    <property type="entry name" value="Ribonuclease H-like superfamily/Ribonuclease H"/>
    <property type="match status" value="1"/>
</dbReference>
<organism evidence="3 4">
    <name type="scientific">Cyprinus carpio carpio</name>
    <dbReference type="NCBI Taxonomy" id="630221"/>
    <lineage>
        <taxon>Eukaryota</taxon>
        <taxon>Metazoa</taxon>
        <taxon>Chordata</taxon>
        <taxon>Craniata</taxon>
        <taxon>Vertebrata</taxon>
        <taxon>Euteleostomi</taxon>
        <taxon>Actinopterygii</taxon>
        <taxon>Neopterygii</taxon>
        <taxon>Teleostei</taxon>
        <taxon>Ostariophysi</taxon>
        <taxon>Cypriniformes</taxon>
        <taxon>Cyprinidae</taxon>
        <taxon>Cyprininae</taxon>
        <taxon>Cyprinus</taxon>
    </lineage>
</organism>
<dbReference type="InterPro" id="IPR036397">
    <property type="entry name" value="RNaseH_sf"/>
</dbReference>
<dbReference type="GeneTree" id="ENSGT01050000244855"/>
<dbReference type="FunFam" id="1.10.340.70:FF:000001">
    <property type="entry name" value="Retrovirus-related Pol polyprotein from transposon gypsy-like Protein"/>
    <property type="match status" value="1"/>
</dbReference>
<evidence type="ECO:0000313" key="4">
    <source>
        <dbReference type="Proteomes" id="UP001108240"/>
    </source>
</evidence>
<reference evidence="3" key="1">
    <citation type="submission" date="2025-08" db="UniProtKB">
        <authorList>
            <consortium name="Ensembl"/>
        </authorList>
    </citation>
    <scope>IDENTIFICATION</scope>
</reference>
<proteinExistence type="predicted"/>
<dbReference type="FunFam" id="3.30.420.10:FF:000032">
    <property type="entry name" value="Retrovirus-related Pol polyprotein from transposon 297-like Protein"/>
    <property type="match status" value="1"/>
</dbReference>
<dbReference type="Ensembl" id="ENSCCRT00000196313.1">
    <property type="protein sequence ID" value="ENSCCRP00000163580.1"/>
    <property type="gene ID" value="ENSCCRG00000077460.1"/>
</dbReference>
<evidence type="ECO:0000259" key="2">
    <source>
        <dbReference type="PROSITE" id="PS50994"/>
    </source>
</evidence>
<dbReference type="Gene3D" id="1.10.340.70">
    <property type="match status" value="1"/>
</dbReference>
<dbReference type="InterPro" id="IPR001584">
    <property type="entry name" value="Integrase_cat-core"/>
</dbReference>
<name>A0A9J8CE61_CYPCA</name>
<protein>
    <recommendedName>
        <fullName evidence="1">Gypsy retrotransposon integrase-like protein 1</fullName>
    </recommendedName>
</protein>
<dbReference type="PROSITE" id="PS50994">
    <property type="entry name" value="INTEGRASE"/>
    <property type="match status" value="1"/>
</dbReference>
<sequence length="584" mass="64728">MCHTGANVLVRGIEMGCISIPLHNVNLKSDLVTGLVQLGVCKRLPVDNVGLILGNDLAGGNVFPSPIVVSKPTVCDSPDVSATHPLAFPACAVTRSQSRSFQDVVDLSDSFLSGQPKLVECKLSEDELVSEHDSQLPVELHSIVGREHLAAAQNFDPSLVNCISAAVDSRNLLLTKVAYFWDDGILMRKWQPMFSDGGDWQTVYQIVLPSSYRSHVLKLAHANVLAGHLGVTKTFQRIVKHFYWPGIKSAVSRYCRSCDICQRAGKPNQTIPKAPLQPIPVIGEPFERLVIDCVGPLPKSKHGHQYILTIMCTATRYPEAIPLRTLKAQVVLREVVRFCTTFGLPRVIQTDQGSNFTLKVFGQMLKELGIKHHMSSAYHPESQGAVERFHQTLKTLLRTFCIETGKDWVDGLPLLMFAVRESVQESLGFSPAELVFAHTVRGPLKLLKEQLIGKDSAPISVLDYVSSFRERLHKACELARAHLSMVQSKMKVHFDKRTVQRRFQPGESVLVLLPIPGCALQAKFSGPYVIEQKLSETDCVVGTPDRRRKNRVCHINMLKSYVARDSTKPTILSVPLSKPCYSSS</sequence>
<dbReference type="AlphaFoldDB" id="A0A9J8CE61"/>
<feature type="domain" description="Integrase catalytic" evidence="2">
    <location>
        <begin position="274"/>
        <end position="439"/>
    </location>
</feature>
<accession>A0A9J8CE61</accession>
<dbReference type="Pfam" id="PF17921">
    <property type="entry name" value="Integrase_H2C2"/>
    <property type="match status" value="1"/>
</dbReference>
<dbReference type="SUPFAM" id="SSF53098">
    <property type="entry name" value="Ribonuclease H-like"/>
    <property type="match status" value="1"/>
</dbReference>
<dbReference type="InterPro" id="IPR041588">
    <property type="entry name" value="Integrase_H2C2"/>
</dbReference>
<dbReference type="PANTHER" id="PTHR37984:SF15">
    <property type="entry name" value="INTEGRASE CATALYTIC DOMAIN-CONTAINING PROTEIN"/>
    <property type="match status" value="1"/>
</dbReference>
<dbReference type="Pfam" id="PF00665">
    <property type="entry name" value="rve"/>
    <property type="match status" value="1"/>
</dbReference>
<dbReference type="Proteomes" id="UP001108240">
    <property type="component" value="Unplaced"/>
</dbReference>
<reference evidence="3" key="2">
    <citation type="submission" date="2025-09" db="UniProtKB">
        <authorList>
            <consortium name="Ensembl"/>
        </authorList>
    </citation>
    <scope>IDENTIFICATION</scope>
</reference>
<dbReference type="OMA" id="HKACELA"/>
<evidence type="ECO:0000313" key="3">
    <source>
        <dbReference type="Ensembl" id="ENSCCRP00000163580.1"/>
    </source>
</evidence>
<dbReference type="InterPro" id="IPR012337">
    <property type="entry name" value="RNaseH-like_sf"/>
</dbReference>
<keyword evidence="4" id="KW-1185">Reference proteome</keyword>
<dbReference type="InterPro" id="IPR050951">
    <property type="entry name" value="Retrovirus_Pol_polyprotein"/>
</dbReference>
<dbReference type="GO" id="GO:0015074">
    <property type="term" value="P:DNA integration"/>
    <property type="evidence" value="ECO:0007669"/>
    <property type="project" value="InterPro"/>
</dbReference>